<proteinExistence type="predicted"/>
<organism evidence="1 2">
    <name type="scientific">Dyella ginsengisoli</name>
    <dbReference type="NCBI Taxonomy" id="363848"/>
    <lineage>
        <taxon>Bacteria</taxon>
        <taxon>Pseudomonadati</taxon>
        <taxon>Pseudomonadota</taxon>
        <taxon>Gammaproteobacteria</taxon>
        <taxon>Lysobacterales</taxon>
        <taxon>Rhodanobacteraceae</taxon>
        <taxon>Dyella</taxon>
    </lineage>
</organism>
<name>A0ABW8JXW5_9GAMM</name>
<dbReference type="InterPro" id="IPR027417">
    <property type="entry name" value="P-loop_NTPase"/>
</dbReference>
<sequence>MAKRRRLPTGNHDVLRQMSERGVFAPDEFEAWLCERGWAWQALDRGDYGITMEQALFLFVFEDPVRWAETFLVEPRTGDPWQFFDYQRESCRSWSQDVVHQDGAEVGKTREITVLILWGQCTSMGFTVRRPWMLVGAPQQTHLDEIILAIEGQVGAQESGDAKGSILSQFWLKPKRTPHMMQRFLTIPLGENEKPGIGRVYYRPAGHDGEAFRGVHVNAMALVDEAAKLKRAVQWSEFWRSCEPGCRKRVYSVPDGDRSTGFFQMCSDAVANLPPGQPGRRLFHWPKTIMPPPFWSPERDAQFIRDFGGRHTPGYKRNVLGEWGEAENPVWSWDLLLPNVQDLPDYRVLSINIDRQRGEFNVSVKRVVLHVEHGRKSGQYEELFDGALPLAPFASRIDSERREAMRALLREHLAGSSAGVYWAGADLGESNDPTEIIISEQRGPKLQDVLRVSARGVDYYIQRELVYCLQELFGGLPHWGVDLGSAGTVVVKDLQTLEAYADMRFDEVMTGLQFSNAVDCIGEDGEPLVDQSKDDGSGESIVRAPAKHWATQCISQRLQSLGYAMAYDTEVLNHLTNHTARQGTKWPIYAKKDDHDIDARRMQMLRKLYDEVGGEVDVFSCGMEERAA</sequence>
<dbReference type="RefSeq" id="WP_404634073.1">
    <property type="nucleotide sequence ID" value="NZ_JADIKM010000003.1"/>
</dbReference>
<gene>
    <name evidence="1" type="ORF">ISP17_13750</name>
</gene>
<dbReference type="Proteomes" id="UP001620460">
    <property type="component" value="Unassembled WGS sequence"/>
</dbReference>
<keyword evidence="2" id="KW-1185">Reference proteome</keyword>
<dbReference type="EMBL" id="JADIKM010000003">
    <property type="protein sequence ID" value="MFK2905021.1"/>
    <property type="molecule type" value="Genomic_DNA"/>
</dbReference>
<comment type="caution">
    <text evidence="1">The sequence shown here is derived from an EMBL/GenBank/DDBJ whole genome shotgun (WGS) entry which is preliminary data.</text>
</comment>
<accession>A0ABW8JXW5</accession>
<reference evidence="1 2" key="1">
    <citation type="submission" date="2020-10" db="EMBL/GenBank/DDBJ databases">
        <title>Phylogeny of dyella-like bacteria.</title>
        <authorList>
            <person name="Fu J."/>
        </authorList>
    </citation>
    <scope>NUCLEOTIDE SEQUENCE [LARGE SCALE GENOMIC DNA]</scope>
    <source>
        <strain evidence="1 2">Gsoil3046</strain>
    </source>
</reference>
<dbReference type="Gene3D" id="3.40.50.300">
    <property type="entry name" value="P-loop containing nucleotide triphosphate hydrolases"/>
    <property type="match status" value="1"/>
</dbReference>
<evidence type="ECO:0000313" key="1">
    <source>
        <dbReference type="EMBL" id="MFK2905021.1"/>
    </source>
</evidence>
<evidence type="ECO:0008006" key="3">
    <source>
        <dbReference type="Google" id="ProtNLM"/>
    </source>
</evidence>
<evidence type="ECO:0000313" key="2">
    <source>
        <dbReference type="Proteomes" id="UP001620460"/>
    </source>
</evidence>
<protein>
    <recommendedName>
        <fullName evidence="3">Terminase</fullName>
    </recommendedName>
</protein>